<gene>
    <name evidence="5" type="ORF">BMR96_05130</name>
</gene>
<comment type="caution">
    <text evidence="5">The sequence shown here is derived from an EMBL/GenBank/DDBJ whole genome shotgun (WGS) entry which is preliminary data.</text>
</comment>
<protein>
    <submittedName>
        <fullName evidence="5">Nitroreductase</fullName>
    </submittedName>
</protein>
<dbReference type="Gene3D" id="3.40.109.10">
    <property type="entry name" value="NADH Oxidase"/>
    <property type="match status" value="1"/>
</dbReference>
<dbReference type="GO" id="GO:0016491">
    <property type="term" value="F:oxidoreductase activity"/>
    <property type="evidence" value="ECO:0007669"/>
    <property type="project" value="UniProtKB-KW"/>
</dbReference>
<keyword evidence="3" id="KW-0560">Oxidoreductase</keyword>
<feature type="domain" description="Nitroreductase" evidence="4">
    <location>
        <begin position="10"/>
        <end position="178"/>
    </location>
</feature>
<dbReference type="FunFam" id="3.40.109.10:FF:000001">
    <property type="entry name" value="Nitroreductase family"/>
    <property type="match status" value="1"/>
</dbReference>
<accession>A0A1X0VDK9</accession>
<dbReference type="eggNOG" id="COG3560">
    <property type="taxonomic scope" value="Bacteria"/>
</dbReference>
<evidence type="ECO:0000259" key="4">
    <source>
        <dbReference type="Pfam" id="PF00881"/>
    </source>
</evidence>
<organism evidence="5 6">
    <name type="scientific">Leuconostoc pseudomesenteroides</name>
    <dbReference type="NCBI Taxonomy" id="33968"/>
    <lineage>
        <taxon>Bacteria</taxon>
        <taxon>Bacillati</taxon>
        <taxon>Bacillota</taxon>
        <taxon>Bacilli</taxon>
        <taxon>Lactobacillales</taxon>
        <taxon>Lactobacillaceae</taxon>
        <taxon>Leuconostoc</taxon>
    </lineage>
</organism>
<dbReference type="InterPro" id="IPR029479">
    <property type="entry name" value="Nitroreductase"/>
</dbReference>
<dbReference type="SUPFAM" id="SSF55469">
    <property type="entry name" value="FMN-dependent nitroreductase-like"/>
    <property type="match status" value="1"/>
</dbReference>
<evidence type="ECO:0000256" key="2">
    <source>
        <dbReference type="ARBA" id="ARBA00022490"/>
    </source>
</evidence>
<name>A0A1X0VDK9_LEUPS</name>
<dbReference type="GO" id="GO:0005737">
    <property type="term" value="C:cytoplasm"/>
    <property type="evidence" value="ECO:0007669"/>
    <property type="project" value="UniProtKB-SubCell"/>
</dbReference>
<evidence type="ECO:0000313" key="5">
    <source>
        <dbReference type="EMBL" id="ORI97788.1"/>
    </source>
</evidence>
<evidence type="ECO:0000313" key="6">
    <source>
        <dbReference type="Proteomes" id="UP000192288"/>
    </source>
</evidence>
<dbReference type="GO" id="GO:0034599">
    <property type="term" value="P:cellular response to oxidative stress"/>
    <property type="evidence" value="ECO:0007669"/>
    <property type="project" value="InterPro"/>
</dbReference>
<dbReference type="PANTHER" id="PTHR43035">
    <property type="entry name" value="FATTY ACID REPRESSION MUTANT PROTEIN 2-RELATED"/>
    <property type="match status" value="1"/>
</dbReference>
<dbReference type="EMBL" id="MPLS01000014">
    <property type="protein sequence ID" value="ORI97788.1"/>
    <property type="molecule type" value="Genomic_DNA"/>
</dbReference>
<dbReference type="STRING" id="33968.BMS77_04620"/>
<evidence type="ECO:0000256" key="1">
    <source>
        <dbReference type="ARBA" id="ARBA00004496"/>
    </source>
</evidence>
<keyword evidence="2" id="KW-0963">Cytoplasm</keyword>
<evidence type="ECO:0000256" key="3">
    <source>
        <dbReference type="ARBA" id="ARBA00023002"/>
    </source>
</evidence>
<dbReference type="AlphaFoldDB" id="A0A1X0VDK9"/>
<sequence length="201" mass="22667">MTSFTELQQQRRTIYGLGRNVQQTPEDLFDLVKSAVRQAPTAFNNQTVRSIVLTGDAHEKLWDIVAKRLKEEVPDESAYQATLAKINASFKAGFGTVLFFTDTSIVKSFEENIPLYAENFQDWSEQGHGIAEYATWLALTEAGLGASLQHYNPLIDDEVAKAFDVPSTWRLRAQLVFGSIEAPAANKDFVEDNERFKHYSK</sequence>
<proteinExistence type="predicted"/>
<dbReference type="InterPro" id="IPR000415">
    <property type="entry name" value="Nitroreductase-like"/>
</dbReference>
<comment type="subcellular location">
    <subcellularLocation>
        <location evidence="1">Cytoplasm</location>
    </subcellularLocation>
</comment>
<dbReference type="CDD" id="cd02140">
    <property type="entry name" value="Frm2-like"/>
    <property type="match status" value="1"/>
</dbReference>
<dbReference type="Pfam" id="PF00881">
    <property type="entry name" value="Nitroreductase"/>
    <property type="match status" value="1"/>
</dbReference>
<dbReference type="Proteomes" id="UP000192288">
    <property type="component" value="Unassembled WGS sequence"/>
</dbReference>
<reference evidence="5 6" key="1">
    <citation type="journal article" date="2017" name="Front. Microbiol.">
        <title>Genomic Characterization of Dairy Associated Leuconostoc Species and Diversity of Leuconostocs in Undefined Mixed Mesophilic Starter Cultures.</title>
        <authorList>
            <person name="Frantzen C.A."/>
            <person name="Kot W."/>
            <person name="Pedersen T.B."/>
            <person name="Ardo Y.M."/>
            <person name="Broadbent J.R."/>
            <person name="Neve H."/>
            <person name="Hansen L.H."/>
            <person name="Dal Bello F."/>
            <person name="Ostlie H.M."/>
            <person name="Kleppen H.P."/>
            <person name="Vogensen F.K."/>
            <person name="Holo H."/>
        </authorList>
    </citation>
    <scope>NUCLEOTIDE SEQUENCE [LARGE SCALE GENOMIC DNA]</scope>
    <source>
        <strain evidence="5 6">LMGCF08</strain>
    </source>
</reference>
<dbReference type="RefSeq" id="WP_004915163.1">
    <property type="nucleotide sequence ID" value="NZ_MPLS01000014.1"/>
</dbReference>
<dbReference type="InterPro" id="IPR033877">
    <property type="entry name" value="Frm2/Hbn1"/>
</dbReference>
<dbReference type="PANTHER" id="PTHR43035:SF1">
    <property type="entry name" value="FATTY ACID REPRESSION MUTANT PROTEIN 2-RELATED"/>
    <property type="match status" value="1"/>
</dbReference>